<dbReference type="SUPFAM" id="SSF52833">
    <property type="entry name" value="Thioredoxin-like"/>
    <property type="match status" value="1"/>
</dbReference>
<dbReference type="EMBL" id="JAGSMN010001501">
    <property type="protein sequence ID" value="MBR7678489.1"/>
    <property type="molecule type" value="Genomic_DNA"/>
</dbReference>
<proteinExistence type="predicted"/>
<feature type="non-terminal residue" evidence="2">
    <location>
        <position position="250"/>
    </location>
</feature>
<dbReference type="AlphaFoldDB" id="A0A8T4J258"/>
<evidence type="ECO:0000313" key="3">
    <source>
        <dbReference type="Proteomes" id="UP000675554"/>
    </source>
</evidence>
<organism evidence="2 3">
    <name type="scientific">Streptomyces daliensis</name>
    <dbReference type="NCBI Taxonomy" id="299421"/>
    <lineage>
        <taxon>Bacteria</taxon>
        <taxon>Bacillati</taxon>
        <taxon>Actinomycetota</taxon>
        <taxon>Actinomycetes</taxon>
        <taxon>Kitasatosporales</taxon>
        <taxon>Streptomycetaceae</taxon>
        <taxon>Streptomyces</taxon>
    </lineage>
</organism>
<evidence type="ECO:0000256" key="1">
    <source>
        <dbReference type="SAM" id="MobiDB-lite"/>
    </source>
</evidence>
<comment type="caution">
    <text evidence="2">The sequence shown here is derived from an EMBL/GenBank/DDBJ whole genome shotgun (WGS) entry which is preliminary data.</text>
</comment>
<evidence type="ECO:0000313" key="2">
    <source>
        <dbReference type="EMBL" id="MBR7678489.1"/>
    </source>
</evidence>
<gene>
    <name evidence="2" type="ORF">KDA82_37095</name>
</gene>
<accession>A0A8T4J258</accession>
<dbReference type="Pfam" id="PF13743">
    <property type="entry name" value="Thioredoxin_5"/>
    <property type="match status" value="1"/>
</dbReference>
<keyword evidence="3" id="KW-1185">Reference proteome</keyword>
<protein>
    <submittedName>
        <fullName evidence="2">DsbA family protein</fullName>
    </submittedName>
</protein>
<name>A0A8T4J258_9ACTN</name>
<reference evidence="2" key="1">
    <citation type="submission" date="2021-04" db="EMBL/GenBank/DDBJ databases">
        <title>Sequencing of actinobacteria type strains.</title>
        <authorList>
            <person name="Nguyen G.-S."/>
            <person name="Wentzel A."/>
        </authorList>
    </citation>
    <scope>NUCLEOTIDE SEQUENCE</scope>
    <source>
        <strain evidence="2">DSM 42095</strain>
    </source>
</reference>
<dbReference type="Proteomes" id="UP000675554">
    <property type="component" value="Unassembled WGS sequence"/>
</dbReference>
<sequence>GGGLRVEITEYTDPACPWAWGCEPTFRLLRERTRGLATWRRVFGILFDEDDDPPPDPAAEASWYAGFIARTARHTRAPFTSRLQWVASSSWPASLAAKAAEQQGPEVAERVLRRLRESTFVRGTPADTVDRVLEAVDGVKGLDTARLRAGMAEPATLDAVRDDWHEARDPLPEARSLRAPARHPHGAGVKELEVGVRYSLPTLVVRGPSGTVVVPGWRAPEEYVAALDAVASGSDSGSGSGHGSATRPAR</sequence>
<feature type="non-terminal residue" evidence="2">
    <location>
        <position position="1"/>
    </location>
</feature>
<feature type="region of interest" description="Disordered" evidence="1">
    <location>
        <begin position="231"/>
        <end position="250"/>
    </location>
</feature>
<dbReference type="InterPro" id="IPR036249">
    <property type="entry name" value="Thioredoxin-like_sf"/>
</dbReference>
<dbReference type="Gene3D" id="3.40.30.10">
    <property type="entry name" value="Glutaredoxin"/>
    <property type="match status" value="1"/>
</dbReference>